<evidence type="ECO:0000256" key="6">
    <source>
        <dbReference type="RuleBase" id="RU365102"/>
    </source>
</evidence>
<feature type="transmembrane region" description="Helical" evidence="6">
    <location>
        <begin position="76"/>
        <end position="94"/>
    </location>
</feature>
<dbReference type="GO" id="GO:0016020">
    <property type="term" value="C:membrane"/>
    <property type="evidence" value="ECO:0007669"/>
    <property type="project" value="UniProtKB-SubCell"/>
</dbReference>
<dbReference type="RefSeq" id="WP_013139831.1">
    <property type="nucleotide sequence ID" value="NC_014168.1"/>
</dbReference>
<name>D6ZDX7_SEGRD</name>
<comment type="similarity">
    <text evidence="2 6">Belongs to the GDT1 family.</text>
</comment>
<feature type="transmembrane region" description="Helical" evidence="6">
    <location>
        <begin position="202"/>
        <end position="223"/>
    </location>
</feature>
<evidence type="ECO:0000256" key="1">
    <source>
        <dbReference type="ARBA" id="ARBA00004141"/>
    </source>
</evidence>
<feature type="transmembrane region" description="Helical" evidence="6">
    <location>
        <begin position="179"/>
        <end position="196"/>
    </location>
</feature>
<feature type="transmembrane region" description="Helical" evidence="6">
    <location>
        <begin position="146"/>
        <end position="167"/>
    </location>
</feature>
<evidence type="ECO:0000313" key="8">
    <source>
        <dbReference type="Proteomes" id="UP000002247"/>
    </source>
</evidence>
<dbReference type="AlphaFoldDB" id="D6ZDX7"/>
<evidence type="ECO:0000313" key="7">
    <source>
        <dbReference type="EMBL" id="ADG99384.1"/>
    </source>
</evidence>
<dbReference type="STRING" id="640132.Srot_2955"/>
<sequence length="240" mass="24921">MREILEAFLLSFGVVFLAELGDKSQLLALLFATRMSSRGKAGPWLVILGITIASGLVHLVSVGAGSYLGDVVDPRLTTLFAGAALVGCGLWGLRERAADHENAGPVAVPAGWLSSVATVVSAFLLAELGDKTMFATVALGAGHSFFGVWSGSTAGMVLADALAILLGLGLAKRVPQSKLTAWANTMFLALGGWFLVEGFWRFAPAAGMAAAAAALLGGAALIARSRNRNRKNRQLLGSQR</sequence>
<dbReference type="EMBL" id="CP001958">
    <property type="protein sequence ID" value="ADG99384.1"/>
    <property type="molecule type" value="Genomic_DNA"/>
</dbReference>
<comment type="subcellular location">
    <subcellularLocation>
        <location evidence="1 6">Membrane</location>
        <topology evidence="1 6">Multi-pass membrane protein</topology>
    </subcellularLocation>
</comment>
<dbReference type="HOGENOM" id="CLU_040186_2_0_11"/>
<gene>
    <name evidence="7" type="ordered locus">Srot_2955</name>
</gene>
<protein>
    <recommendedName>
        <fullName evidence="6">GDT1 family protein</fullName>
    </recommendedName>
</protein>
<dbReference type="PANTHER" id="PTHR12608">
    <property type="entry name" value="TRANSMEMBRANE PROTEIN HTP-1 RELATED"/>
    <property type="match status" value="1"/>
</dbReference>
<evidence type="ECO:0000256" key="2">
    <source>
        <dbReference type="ARBA" id="ARBA00009190"/>
    </source>
</evidence>
<dbReference type="PANTHER" id="PTHR12608:SF1">
    <property type="entry name" value="TRANSMEMBRANE PROTEIN 165"/>
    <property type="match status" value="1"/>
</dbReference>
<accession>D6ZDX7</accession>
<keyword evidence="5 6" id="KW-0472">Membrane</keyword>
<dbReference type="KEGG" id="srt:Srot_2955"/>
<dbReference type="eggNOG" id="COG2119">
    <property type="taxonomic scope" value="Bacteria"/>
</dbReference>
<dbReference type="GO" id="GO:0046873">
    <property type="term" value="F:metal ion transmembrane transporter activity"/>
    <property type="evidence" value="ECO:0007669"/>
    <property type="project" value="InterPro"/>
</dbReference>
<evidence type="ECO:0000256" key="3">
    <source>
        <dbReference type="ARBA" id="ARBA00022692"/>
    </source>
</evidence>
<feature type="transmembrane region" description="Helical" evidence="6">
    <location>
        <begin position="106"/>
        <end position="126"/>
    </location>
</feature>
<organism evidence="7 8">
    <name type="scientific">Segniliparus rotundus (strain ATCC BAA-972 / CDC 1076 / CIP 108378 / DSM 44985 / JCM 13578)</name>
    <dbReference type="NCBI Taxonomy" id="640132"/>
    <lineage>
        <taxon>Bacteria</taxon>
        <taxon>Bacillati</taxon>
        <taxon>Actinomycetota</taxon>
        <taxon>Actinomycetes</taxon>
        <taxon>Mycobacteriales</taxon>
        <taxon>Segniliparaceae</taxon>
        <taxon>Segniliparus</taxon>
    </lineage>
</organism>
<dbReference type="Pfam" id="PF01169">
    <property type="entry name" value="GDT1"/>
    <property type="match status" value="2"/>
</dbReference>
<reference evidence="7 8" key="1">
    <citation type="journal article" date="2010" name="Stand. Genomic Sci.">
        <title>Complete genome sequence of Segniliparus rotundus type strain (CDC 1076).</title>
        <authorList>
            <person name="Sikorski J."/>
            <person name="Lapidus A."/>
            <person name="Copeland A."/>
            <person name="Misra M."/>
            <person name="Glavina Del Rio T."/>
            <person name="Nolan M."/>
            <person name="Lucas S."/>
            <person name="Chen F."/>
            <person name="Tice H."/>
            <person name="Cheng J.F."/>
            <person name="Jando M."/>
            <person name="Schneider S."/>
            <person name="Bruce D."/>
            <person name="Goodwin L."/>
            <person name="Pitluck S."/>
            <person name="Liolios K."/>
            <person name="Mikhailova N."/>
            <person name="Pati A."/>
            <person name="Ivanova N."/>
            <person name="Mavromatis K."/>
            <person name="Chen A."/>
            <person name="Palaniappan K."/>
            <person name="Chertkov O."/>
            <person name="Land M."/>
            <person name="Hauser L."/>
            <person name="Chang Y.J."/>
            <person name="Jeffries C.D."/>
            <person name="Brettin T."/>
            <person name="Detter J.C."/>
            <person name="Han C."/>
            <person name="Rohde M."/>
            <person name="Goker M."/>
            <person name="Bristow J."/>
            <person name="Eisen J.A."/>
            <person name="Markowitz V."/>
            <person name="Hugenholtz P."/>
            <person name="Kyrpides N.C."/>
            <person name="Klenk H.P."/>
        </authorList>
    </citation>
    <scope>NUCLEOTIDE SEQUENCE [LARGE SCALE GENOMIC DNA]</scope>
    <source>
        <strain evidence="8">ATCC BAA-972 / CDC 1076 / CIP 108378 / DSM 44985 / JCM 13578</strain>
    </source>
</reference>
<feature type="transmembrane region" description="Helical" evidence="6">
    <location>
        <begin position="44"/>
        <end position="64"/>
    </location>
</feature>
<keyword evidence="8" id="KW-1185">Reference proteome</keyword>
<keyword evidence="4 6" id="KW-1133">Transmembrane helix</keyword>
<dbReference type="Proteomes" id="UP000002247">
    <property type="component" value="Chromosome"/>
</dbReference>
<dbReference type="InterPro" id="IPR001727">
    <property type="entry name" value="GDT1-like"/>
</dbReference>
<evidence type="ECO:0000256" key="5">
    <source>
        <dbReference type="ARBA" id="ARBA00023136"/>
    </source>
</evidence>
<proteinExistence type="inferred from homology"/>
<evidence type="ECO:0000256" key="4">
    <source>
        <dbReference type="ARBA" id="ARBA00022989"/>
    </source>
</evidence>
<keyword evidence="3 6" id="KW-0812">Transmembrane</keyword>